<dbReference type="PaxDb" id="121845-A0A3Q0JC03"/>
<name>A0A3Q0JC03_DIACI</name>
<evidence type="ECO:0000256" key="1">
    <source>
        <dbReference type="SAM" id="Phobius"/>
    </source>
</evidence>
<dbReference type="AlphaFoldDB" id="A0A3Q0JC03"/>
<keyword evidence="1" id="KW-0812">Transmembrane</keyword>
<gene>
    <name evidence="3" type="primary">LOC103515882</name>
</gene>
<dbReference type="GeneID" id="103515882"/>
<dbReference type="KEGG" id="dci:103515882"/>
<keyword evidence="1" id="KW-1133">Transmembrane helix</keyword>
<feature type="transmembrane region" description="Helical" evidence="1">
    <location>
        <begin position="31"/>
        <end position="51"/>
    </location>
</feature>
<evidence type="ECO:0000313" key="2">
    <source>
        <dbReference type="Proteomes" id="UP000079169"/>
    </source>
</evidence>
<evidence type="ECO:0000313" key="3">
    <source>
        <dbReference type="RefSeq" id="XP_026684250.1"/>
    </source>
</evidence>
<dbReference type="Proteomes" id="UP000079169">
    <property type="component" value="Unplaced"/>
</dbReference>
<proteinExistence type="predicted"/>
<organism evidence="2 3">
    <name type="scientific">Diaphorina citri</name>
    <name type="common">Asian citrus psyllid</name>
    <dbReference type="NCBI Taxonomy" id="121845"/>
    <lineage>
        <taxon>Eukaryota</taxon>
        <taxon>Metazoa</taxon>
        <taxon>Ecdysozoa</taxon>
        <taxon>Arthropoda</taxon>
        <taxon>Hexapoda</taxon>
        <taxon>Insecta</taxon>
        <taxon>Pterygota</taxon>
        <taxon>Neoptera</taxon>
        <taxon>Paraneoptera</taxon>
        <taxon>Hemiptera</taxon>
        <taxon>Sternorrhyncha</taxon>
        <taxon>Psylloidea</taxon>
        <taxon>Psyllidae</taxon>
        <taxon>Diaphorininae</taxon>
        <taxon>Diaphorina</taxon>
    </lineage>
</organism>
<dbReference type="RefSeq" id="XP_026684250.1">
    <property type="nucleotide sequence ID" value="XM_026828449.1"/>
</dbReference>
<keyword evidence="1" id="KW-0472">Membrane</keyword>
<reference evidence="3" key="1">
    <citation type="submission" date="2025-08" db="UniProtKB">
        <authorList>
            <consortium name="RefSeq"/>
        </authorList>
    </citation>
    <scope>IDENTIFICATION</scope>
</reference>
<accession>A0A3Q0JC03</accession>
<protein>
    <submittedName>
        <fullName evidence="3">Uncharacterized protein LOC103515882</fullName>
    </submittedName>
</protein>
<feature type="transmembrane region" description="Helical" evidence="1">
    <location>
        <begin position="7"/>
        <end position="25"/>
    </location>
</feature>
<keyword evidence="2" id="KW-1185">Reference proteome</keyword>
<sequence>MAIHTNVISIFLDIFFMLTGFGDAYRLGDLFSFLICVIHFLLRFVSVYLLWRISMQRNSLVDPLPPSISNMFSQGGLGDRGTMGSPYEDIGGMPHQSVPGNTFGPSVYNT</sequence>